<proteinExistence type="predicted"/>
<reference evidence="1 2" key="2">
    <citation type="submission" date="2020-02" db="EMBL/GenBank/DDBJ databases">
        <title>Genome sequences of Thiorhodococcus mannitoliphagus and Thiorhodococcus minor, purple sulfur photosynthetic bacteria in the gammaproteobacterial family, Chromatiaceae.</title>
        <authorList>
            <person name="Aviles F.A."/>
            <person name="Meyer T.E."/>
            <person name="Kyndt J.A."/>
        </authorList>
    </citation>
    <scope>NUCLEOTIDE SEQUENCE [LARGE SCALE GENOMIC DNA]</scope>
    <source>
        <strain evidence="1 2">DSM 18266</strain>
    </source>
</reference>
<protein>
    <submittedName>
        <fullName evidence="1">L,D-transpeptidase</fullName>
    </submittedName>
</protein>
<evidence type="ECO:0000313" key="1">
    <source>
        <dbReference type="EMBL" id="NEX23615.1"/>
    </source>
</evidence>
<dbReference type="AlphaFoldDB" id="A0A6P1E7Z8"/>
<accession>A0A6P1E7Z8</accession>
<reference evidence="2" key="1">
    <citation type="journal article" date="2020" name="Microbiol. Resour. Announc.">
        <title>Draft Genome Sequences of Thiorhodococcus mannitoliphagus and Thiorhodococcus minor, Purple Sulfur Photosynthetic Bacteria in the Gammaproteobacterial Family Chromatiaceae.</title>
        <authorList>
            <person name="Aviles F.A."/>
            <person name="Meyer T.E."/>
            <person name="Kyndt J.A."/>
        </authorList>
    </citation>
    <scope>NUCLEOTIDE SEQUENCE [LARGE SCALE GENOMIC DNA]</scope>
    <source>
        <strain evidence="2">DSM 18266</strain>
    </source>
</reference>
<organism evidence="1 2">
    <name type="scientific">Thiorhodococcus mannitoliphagus</name>
    <dbReference type="NCBI Taxonomy" id="329406"/>
    <lineage>
        <taxon>Bacteria</taxon>
        <taxon>Pseudomonadati</taxon>
        <taxon>Pseudomonadota</taxon>
        <taxon>Gammaproteobacteria</taxon>
        <taxon>Chromatiales</taxon>
        <taxon>Chromatiaceae</taxon>
        <taxon>Thiorhodococcus</taxon>
    </lineage>
</organism>
<sequence length="206" mass="22705">MLNANYSEDAEVPFVEESKRATRGGYRQADFASESASRRTRDMANWVVSSGDNVNMPFAIVDKVNAKVYVFDVNGQLRGAAPVLLGIAKGDNTAPGLGKIPMSRIPRSERTTPAGRFVSAMGRSLHGKDILWLDYENAISMHPVATGRPKERRVQRLETPSPLDNRISFGCINVPTKFFHEVVHEVFSGVVGVVYVLPEDKQAKQS</sequence>
<dbReference type="EMBL" id="JAAIJR010000251">
    <property type="protein sequence ID" value="NEX23615.1"/>
    <property type="molecule type" value="Genomic_DNA"/>
</dbReference>
<keyword evidence="2" id="KW-1185">Reference proteome</keyword>
<comment type="caution">
    <text evidence="1">The sequence shown here is derived from an EMBL/GenBank/DDBJ whole genome shotgun (WGS) entry which is preliminary data.</text>
</comment>
<evidence type="ECO:0000313" key="2">
    <source>
        <dbReference type="Proteomes" id="UP000471640"/>
    </source>
</evidence>
<gene>
    <name evidence="1" type="ORF">G3480_25630</name>
</gene>
<dbReference type="Proteomes" id="UP000471640">
    <property type="component" value="Unassembled WGS sequence"/>
</dbReference>
<name>A0A6P1E7Z8_9GAMM</name>